<feature type="compositionally biased region" description="Basic and acidic residues" evidence="4">
    <location>
        <begin position="479"/>
        <end position="496"/>
    </location>
</feature>
<evidence type="ECO:0000313" key="5">
    <source>
        <dbReference type="EMBL" id="PWN01389.1"/>
    </source>
</evidence>
<dbReference type="EMBL" id="QGDD01000009">
    <property type="protein sequence ID" value="PWN01389.1"/>
    <property type="molecule type" value="Genomic_DNA"/>
</dbReference>
<reference evidence="5 6" key="1">
    <citation type="submission" date="2018-05" db="EMBL/GenBank/DDBJ databases">
        <title>Nocardioides silvaticus genome.</title>
        <authorList>
            <person name="Li C."/>
            <person name="Wang G."/>
        </authorList>
    </citation>
    <scope>NUCLEOTIDE SEQUENCE [LARGE SCALE GENOMIC DNA]</scope>
    <source>
        <strain evidence="5 6">CCTCC AB 2018079</strain>
    </source>
</reference>
<evidence type="ECO:0000256" key="2">
    <source>
        <dbReference type="ARBA" id="ARBA00022729"/>
    </source>
</evidence>
<sequence length="502" mass="55470">MLQTDGVIGRLGSRARSVLVALVVVAPLVAVVRAWALPPADAVATGVAPAAAERVDVKERLARLPIVAGVTELKHPGPARFFRLRFRLPVDHDRPGGRTFTLRGTLLHSGVGRPMVMAASGYYVSTWNLAYRYEVTRIVKGNQLDLEHRFFKPSRPRKPRWHSQLTIGQAAADQHRIVRALQRTYGKPWISTGASKGGMTMTYHRRTYPGDVAGTVAFVAPNDVVDDVDAYDDFQASVGGPSFAGCRNRLVALQRRLLTEREWFRGRLVRWARHHDQHLTLVGSADRALEVAAIETYYAFWQYQSAASACSDVPTATARRGRVWSWVDDVLGWRSVTDEGIRPFVPYYFQAATQLGAPAPWEDEVADLLRYPGHDVPATFVPDGLEPLAHDPAAMPDIDEWVRTSASRMLFVYGELDPWSAEPFACGPGGAARECYQRWVPGGNHFADIRDLPDAARRATVSRIRAWAGVSTSRAAVEAADRRARRAGPDPARDPARTVATP</sequence>
<gene>
    <name evidence="5" type="ORF">DJ010_17630</name>
</gene>
<dbReference type="InterPro" id="IPR029058">
    <property type="entry name" value="AB_hydrolase_fold"/>
</dbReference>
<keyword evidence="1" id="KW-0645">Protease</keyword>
<name>A0A316TE88_9ACTN</name>
<dbReference type="GO" id="GO:0006508">
    <property type="term" value="P:proteolysis"/>
    <property type="evidence" value="ECO:0007669"/>
    <property type="project" value="UniProtKB-KW"/>
</dbReference>
<comment type="caution">
    <text evidence="5">The sequence shown here is derived from an EMBL/GenBank/DDBJ whole genome shotgun (WGS) entry which is preliminary data.</text>
</comment>
<dbReference type="PANTHER" id="PTHR11010">
    <property type="entry name" value="PROTEASE S28 PRO-X CARBOXYPEPTIDASE-RELATED"/>
    <property type="match status" value="1"/>
</dbReference>
<evidence type="ECO:0000256" key="4">
    <source>
        <dbReference type="SAM" id="MobiDB-lite"/>
    </source>
</evidence>
<dbReference type="ESTHER" id="9actn-a0a316te88">
    <property type="family name" value="Peptidase_S37"/>
</dbReference>
<dbReference type="Proteomes" id="UP000245507">
    <property type="component" value="Unassembled WGS sequence"/>
</dbReference>
<evidence type="ECO:0000313" key="6">
    <source>
        <dbReference type="Proteomes" id="UP000245507"/>
    </source>
</evidence>
<keyword evidence="5" id="KW-0031">Aminopeptidase</keyword>
<dbReference type="GO" id="GO:0008239">
    <property type="term" value="F:dipeptidyl-peptidase activity"/>
    <property type="evidence" value="ECO:0007669"/>
    <property type="project" value="TreeGrafter"/>
</dbReference>
<dbReference type="AlphaFoldDB" id="A0A316TE88"/>
<accession>A0A316TE88</accession>
<protein>
    <submittedName>
        <fullName evidence="5">Aminopeptidase</fullName>
    </submittedName>
</protein>
<evidence type="ECO:0000256" key="1">
    <source>
        <dbReference type="ARBA" id="ARBA00022670"/>
    </source>
</evidence>
<dbReference type="GO" id="GO:0004177">
    <property type="term" value="F:aminopeptidase activity"/>
    <property type="evidence" value="ECO:0007669"/>
    <property type="project" value="UniProtKB-KW"/>
</dbReference>
<keyword evidence="6" id="KW-1185">Reference proteome</keyword>
<feature type="region of interest" description="Disordered" evidence="4">
    <location>
        <begin position="474"/>
        <end position="502"/>
    </location>
</feature>
<organism evidence="5 6">
    <name type="scientific">Nocardioides silvaticus</name>
    <dbReference type="NCBI Taxonomy" id="2201891"/>
    <lineage>
        <taxon>Bacteria</taxon>
        <taxon>Bacillati</taxon>
        <taxon>Actinomycetota</taxon>
        <taxon>Actinomycetes</taxon>
        <taxon>Propionibacteriales</taxon>
        <taxon>Nocardioidaceae</taxon>
        <taxon>Nocardioides</taxon>
    </lineage>
</organism>
<dbReference type="InterPro" id="IPR008761">
    <property type="entry name" value="Peptidase_S37"/>
</dbReference>
<dbReference type="PANTHER" id="PTHR11010:SF38">
    <property type="entry name" value="LYSOSOMAL PRO-X CARBOXYPEPTIDASE"/>
    <property type="match status" value="1"/>
</dbReference>
<dbReference type="SUPFAM" id="SSF53474">
    <property type="entry name" value="alpha/beta-Hydrolases"/>
    <property type="match status" value="1"/>
</dbReference>
<dbReference type="Gene3D" id="3.40.50.1820">
    <property type="entry name" value="alpha/beta hydrolase"/>
    <property type="match status" value="1"/>
</dbReference>
<keyword evidence="3" id="KW-0378">Hydrolase</keyword>
<evidence type="ECO:0000256" key="3">
    <source>
        <dbReference type="ARBA" id="ARBA00022801"/>
    </source>
</evidence>
<keyword evidence="2" id="KW-0732">Signal</keyword>
<dbReference type="Pfam" id="PF05576">
    <property type="entry name" value="Peptidase_S37"/>
    <property type="match status" value="1"/>
</dbReference>
<proteinExistence type="predicted"/>